<dbReference type="InterPro" id="IPR036860">
    <property type="entry name" value="SH2_dom_sf"/>
</dbReference>
<name>A0AAV1YWX3_9ARAC</name>
<dbReference type="EMBL" id="CAXIEN010000009">
    <property type="protein sequence ID" value="CAL1263568.1"/>
    <property type="molecule type" value="Genomic_DNA"/>
</dbReference>
<dbReference type="CDD" id="cd13157">
    <property type="entry name" value="PTB_tensin-related"/>
    <property type="match status" value="1"/>
</dbReference>
<evidence type="ECO:0000313" key="6">
    <source>
        <dbReference type="EMBL" id="CAL1263568.1"/>
    </source>
</evidence>
<evidence type="ECO:0000256" key="1">
    <source>
        <dbReference type="ARBA" id="ARBA00022999"/>
    </source>
</evidence>
<dbReference type="InterPro" id="IPR000980">
    <property type="entry name" value="SH2"/>
</dbReference>
<keyword evidence="7" id="KW-1185">Reference proteome</keyword>
<dbReference type="InterPro" id="IPR011993">
    <property type="entry name" value="PH-like_dom_sf"/>
</dbReference>
<dbReference type="CDD" id="cd00173">
    <property type="entry name" value="SH2"/>
    <property type="match status" value="1"/>
</dbReference>
<feature type="region of interest" description="Disordered" evidence="3">
    <location>
        <begin position="446"/>
        <end position="470"/>
    </location>
</feature>
<feature type="compositionally biased region" description="Low complexity" evidence="3">
    <location>
        <begin position="416"/>
        <end position="434"/>
    </location>
</feature>
<dbReference type="PANTHER" id="PTHR15832">
    <property type="entry name" value="SHC (SRC HOMOLOGY DOMAIN C-TERMINAL) ADAPTOR HOMOLOG"/>
    <property type="match status" value="1"/>
</dbReference>
<dbReference type="Gene3D" id="2.30.29.30">
    <property type="entry name" value="Pleckstrin-homology domain (PH domain)/Phosphotyrosine-binding domain (PTB)"/>
    <property type="match status" value="1"/>
</dbReference>
<dbReference type="SUPFAM" id="SSF50729">
    <property type="entry name" value="PH domain-like"/>
    <property type="match status" value="1"/>
</dbReference>
<dbReference type="PANTHER" id="PTHR15832:SF2">
    <property type="entry name" value="SH2 DOMAIN-CONTAINING PROTEIN"/>
    <property type="match status" value="1"/>
</dbReference>
<dbReference type="Pfam" id="PF00017">
    <property type="entry name" value="SH2"/>
    <property type="match status" value="1"/>
</dbReference>
<comment type="caution">
    <text evidence="6">The sequence shown here is derived from an EMBL/GenBank/DDBJ whole genome shotgun (WGS) entry which is preliminary data.</text>
</comment>
<feature type="region of interest" description="Disordered" evidence="3">
    <location>
        <begin position="261"/>
        <end position="286"/>
    </location>
</feature>
<dbReference type="Gene3D" id="3.30.505.10">
    <property type="entry name" value="SH2 domain"/>
    <property type="match status" value="1"/>
</dbReference>
<dbReference type="InterPro" id="IPR006020">
    <property type="entry name" value="PTB/PI_dom"/>
</dbReference>
<protein>
    <submittedName>
        <fullName evidence="6">Uncharacterized protein</fullName>
    </submittedName>
</protein>
<dbReference type="Pfam" id="PF00640">
    <property type="entry name" value="PID"/>
    <property type="match status" value="1"/>
</dbReference>
<dbReference type="SMART" id="SM00462">
    <property type="entry name" value="PTB"/>
    <property type="match status" value="1"/>
</dbReference>
<organism evidence="6 7">
    <name type="scientific">Larinioides sclopetarius</name>
    <dbReference type="NCBI Taxonomy" id="280406"/>
    <lineage>
        <taxon>Eukaryota</taxon>
        <taxon>Metazoa</taxon>
        <taxon>Ecdysozoa</taxon>
        <taxon>Arthropoda</taxon>
        <taxon>Chelicerata</taxon>
        <taxon>Arachnida</taxon>
        <taxon>Araneae</taxon>
        <taxon>Araneomorphae</taxon>
        <taxon>Entelegynae</taxon>
        <taxon>Araneoidea</taxon>
        <taxon>Araneidae</taxon>
        <taxon>Larinioides</taxon>
    </lineage>
</organism>
<dbReference type="PROSITE" id="PS50001">
    <property type="entry name" value="SH2"/>
    <property type="match status" value="1"/>
</dbReference>
<sequence>MENNFASKLLSKLHGNNNDANVSNKQMIPSRNFEDYLPDGSCFSRVLKVNSQFELSTESTIKKVEYIGSFPVSGNDQNERTEFVRAQLKEMRDTGPKKSVLLVLSLSGIKVCSLNGKSVLMAHALRRISFATCDPEHHQFSFLAREPNGHFSLQYCHSFLAEDSKTAEELSGIVGSAFRMAYAQQLQQTPHQLEPQPARRRSPGPVLLGPAALLVTCRDDRSPKPAARACWAKKLVGKTKYNDSAVNQAMELSNRSFSSNISECSNASPPLTPMNNSKSNRSTPNNLPLDLWSPLGGCSSCEENNSPTDVNSCKQIKDKPPLLKNLEVVKENILGDESFNKDIQRPSSGGYINENSSWESPQLCVPKYNTSIKTDGFSPLKKFSLGSRNQAPTAPPTDEESLLEMSTDQSSKRSSRSSCDQSVPSLSSSLSDTTILSERSDVSSCCKSKKVNHNGSASSITPPPPPERHDSLYIAITEERELRGAPWFQAGIPREIALEILAQEPVGSFMVRESTSKPGCFALSLRVPRDFHQSGIAHYLIMRTNRGYKIKGFTKEFSTLTALITHHSVMPELLPCPLSLSRYNPSFRKQDSEDMVDMNEDPDYNLLSDFRKMLADVNV</sequence>
<evidence type="ECO:0000259" key="4">
    <source>
        <dbReference type="PROSITE" id="PS01179"/>
    </source>
</evidence>
<dbReference type="SMART" id="SM00252">
    <property type="entry name" value="SH2"/>
    <property type="match status" value="1"/>
</dbReference>
<evidence type="ECO:0000259" key="5">
    <source>
        <dbReference type="PROSITE" id="PS50001"/>
    </source>
</evidence>
<dbReference type="Proteomes" id="UP001497382">
    <property type="component" value="Unassembled WGS sequence"/>
</dbReference>
<evidence type="ECO:0000313" key="7">
    <source>
        <dbReference type="Proteomes" id="UP001497382"/>
    </source>
</evidence>
<gene>
    <name evidence="6" type="ORF">LARSCL_LOCUS1557</name>
</gene>
<reference evidence="6 7" key="1">
    <citation type="submission" date="2024-04" db="EMBL/GenBank/DDBJ databases">
        <authorList>
            <person name="Rising A."/>
            <person name="Reimegard J."/>
            <person name="Sonavane S."/>
            <person name="Akerstrom W."/>
            <person name="Nylinder S."/>
            <person name="Hedman E."/>
            <person name="Kallberg Y."/>
        </authorList>
    </citation>
    <scope>NUCLEOTIDE SEQUENCE [LARGE SCALE GENOMIC DNA]</scope>
</reference>
<dbReference type="SUPFAM" id="SSF55550">
    <property type="entry name" value="SH2 domain"/>
    <property type="match status" value="1"/>
</dbReference>
<keyword evidence="1 2" id="KW-0727">SH2 domain</keyword>
<feature type="domain" description="PID" evidence="4">
    <location>
        <begin position="63"/>
        <end position="190"/>
    </location>
</feature>
<feature type="region of interest" description="Disordered" evidence="3">
    <location>
        <begin position="379"/>
        <end position="434"/>
    </location>
</feature>
<dbReference type="PRINTS" id="PR00401">
    <property type="entry name" value="SH2DOMAIN"/>
</dbReference>
<evidence type="ECO:0000256" key="3">
    <source>
        <dbReference type="SAM" id="MobiDB-lite"/>
    </source>
</evidence>
<dbReference type="AlphaFoldDB" id="A0AAV1YWX3"/>
<proteinExistence type="predicted"/>
<feature type="domain" description="SH2" evidence="5">
    <location>
        <begin position="487"/>
        <end position="586"/>
    </location>
</feature>
<evidence type="ECO:0000256" key="2">
    <source>
        <dbReference type="PROSITE-ProRule" id="PRU00191"/>
    </source>
</evidence>
<dbReference type="PROSITE" id="PS01179">
    <property type="entry name" value="PID"/>
    <property type="match status" value="1"/>
</dbReference>
<accession>A0AAV1YWX3</accession>